<proteinExistence type="predicted"/>
<evidence type="ECO:0000313" key="3">
    <source>
        <dbReference type="EMBL" id="ORV86479.1"/>
    </source>
</evidence>
<keyword evidence="2" id="KW-1133">Transmembrane helix</keyword>
<feature type="transmembrane region" description="Helical" evidence="2">
    <location>
        <begin position="20"/>
        <end position="43"/>
    </location>
</feature>
<comment type="caution">
    <text evidence="3">The sequence shown here is derived from an EMBL/GenBank/DDBJ whole genome shotgun (WGS) entry which is preliminary data.</text>
</comment>
<name>A0A1X1WIU0_MYCGO</name>
<sequence length="96" mass="9400">MNSEGTNIPAPSRRYSTGALVGAGLAGVALGAAAAFAVTGLVFTVRVELPPPPYPQFSSTPVPPPAPSSVAPTSASPGLLPERPSPPLPPGPPGPP</sequence>
<keyword evidence="2" id="KW-0472">Membrane</keyword>
<reference evidence="3 4" key="1">
    <citation type="submission" date="2016-01" db="EMBL/GenBank/DDBJ databases">
        <title>The new phylogeny of the genus Mycobacterium.</title>
        <authorList>
            <person name="Tarcisio F."/>
            <person name="Conor M."/>
            <person name="Antonella G."/>
            <person name="Elisabetta G."/>
            <person name="Giulia F.S."/>
            <person name="Sara T."/>
            <person name="Anna F."/>
            <person name="Clotilde B."/>
            <person name="Roberto B."/>
            <person name="Veronica D.S."/>
            <person name="Fabio R."/>
            <person name="Monica P."/>
            <person name="Olivier J."/>
            <person name="Enrico T."/>
            <person name="Nicola S."/>
        </authorList>
    </citation>
    <scope>NUCLEOTIDE SEQUENCE [LARGE SCALE GENOMIC DNA]</scope>
    <source>
        <strain evidence="3 4">DSM 44160</strain>
    </source>
</reference>
<evidence type="ECO:0000256" key="1">
    <source>
        <dbReference type="SAM" id="MobiDB-lite"/>
    </source>
</evidence>
<dbReference type="Proteomes" id="UP000193928">
    <property type="component" value="Unassembled WGS sequence"/>
</dbReference>
<accession>A0A1X1WIU0</accession>
<dbReference type="EMBL" id="LQOY01000081">
    <property type="protein sequence ID" value="ORV86479.1"/>
    <property type="molecule type" value="Genomic_DNA"/>
</dbReference>
<dbReference type="RefSeq" id="WP_065134356.1">
    <property type="nucleotide sequence ID" value="NZ_JACKSU010000076.1"/>
</dbReference>
<feature type="compositionally biased region" description="Pro residues" evidence="1">
    <location>
        <begin position="49"/>
        <end position="67"/>
    </location>
</feature>
<gene>
    <name evidence="3" type="ORF">AWC08_24595</name>
</gene>
<feature type="region of interest" description="Disordered" evidence="1">
    <location>
        <begin position="49"/>
        <end position="96"/>
    </location>
</feature>
<evidence type="ECO:0000256" key="2">
    <source>
        <dbReference type="SAM" id="Phobius"/>
    </source>
</evidence>
<feature type="compositionally biased region" description="Low complexity" evidence="1">
    <location>
        <begin position="68"/>
        <end position="82"/>
    </location>
</feature>
<evidence type="ECO:0000313" key="4">
    <source>
        <dbReference type="Proteomes" id="UP000193928"/>
    </source>
</evidence>
<protein>
    <submittedName>
        <fullName evidence="3">Uncharacterized protein</fullName>
    </submittedName>
</protein>
<feature type="compositionally biased region" description="Pro residues" evidence="1">
    <location>
        <begin position="83"/>
        <end position="96"/>
    </location>
</feature>
<organism evidence="3 4">
    <name type="scientific">Mycobacterium gordonae</name>
    <dbReference type="NCBI Taxonomy" id="1778"/>
    <lineage>
        <taxon>Bacteria</taxon>
        <taxon>Bacillati</taxon>
        <taxon>Actinomycetota</taxon>
        <taxon>Actinomycetes</taxon>
        <taxon>Mycobacteriales</taxon>
        <taxon>Mycobacteriaceae</taxon>
        <taxon>Mycobacterium</taxon>
    </lineage>
</organism>
<keyword evidence="4" id="KW-1185">Reference proteome</keyword>
<keyword evidence="2" id="KW-0812">Transmembrane</keyword>
<dbReference type="AlphaFoldDB" id="A0A1X1WIU0"/>